<accession>A0AC35F9K7</accession>
<dbReference type="WBParaSite" id="PS1159_v2.g15106.t1">
    <property type="protein sequence ID" value="PS1159_v2.g15106.t1"/>
    <property type="gene ID" value="PS1159_v2.g15106"/>
</dbReference>
<protein>
    <submittedName>
        <fullName evidence="2">Uncharacterized protein</fullName>
    </submittedName>
</protein>
<organism evidence="1 2">
    <name type="scientific">Panagrolaimus sp. PS1159</name>
    <dbReference type="NCBI Taxonomy" id="55785"/>
    <lineage>
        <taxon>Eukaryota</taxon>
        <taxon>Metazoa</taxon>
        <taxon>Ecdysozoa</taxon>
        <taxon>Nematoda</taxon>
        <taxon>Chromadorea</taxon>
        <taxon>Rhabditida</taxon>
        <taxon>Tylenchina</taxon>
        <taxon>Panagrolaimomorpha</taxon>
        <taxon>Panagrolaimoidea</taxon>
        <taxon>Panagrolaimidae</taxon>
        <taxon>Panagrolaimus</taxon>
    </lineage>
</organism>
<evidence type="ECO:0000313" key="1">
    <source>
        <dbReference type="Proteomes" id="UP000887580"/>
    </source>
</evidence>
<dbReference type="Proteomes" id="UP000887580">
    <property type="component" value="Unplaced"/>
</dbReference>
<evidence type="ECO:0000313" key="2">
    <source>
        <dbReference type="WBParaSite" id="PS1159_v2.g15106.t1"/>
    </source>
</evidence>
<name>A0AC35F9K7_9BILA</name>
<reference evidence="2" key="1">
    <citation type="submission" date="2022-11" db="UniProtKB">
        <authorList>
            <consortium name="WormBaseParasite"/>
        </authorList>
    </citation>
    <scope>IDENTIFICATION</scope>
</reference>
<proteinExistence type="predicted"/>
<sequence>CNIANRCEGAATERVACNSQACPIPSATEPAWSDWTSWNQCSVSCGRGSQARYRRCATPQNTISYICPGKTMDIRNCEELPCTYNSPNSLSGLWGIWSGCSAACGPGIQTRQRFCTREPCDGSGTQRMACNLRECAQTQWGTWSGWSACSRACGKGLKSRSRACPIVNACAGSSIEQAFCNEQTCTGSLSTGSWSGWSAWGQCSMSCGAGVKRRTRHCQGGSCPGNYRESVICNEGPCANSNANWGGETTSSTPTTITTTTEAPTTFLSFTTTISTTILYPSSSTTSWGNNGVLSSSSARENNSEFTNTNTNIPLTQSVTTTISPEANQASRLRWTLRSSSRDSVLPSGNTFEFSHFTAPRSPSASSSTPKRFSYINGKGLSSARSISAAQILSQRRRL</sequence>